<dbReference type="InterPro" id="IPR001650">
    <property type="entry name" value="Helicase_C-like"/>
</dbReference>
<evidence type="ECO:0000313" key="6">
    <source>
        <dbReference type="Proteomes" id="UP000315888"/>
    </source>
</evidence>
<dbReference type="Proteomes" id="UP000076296">
    <property type="component" value="Unassembled WGS sequence"/>
</dbReference>
<dbReference type="EMBL" id="VHGY01000028">
    <property type="protein sequence ID" value="TPU63955.1"/>
    <property type="molecule type" value="Genomic_DNA"/>
</dbReference>
<feature type="domain" description="Helicase ATP-binding" evidence="1">
    <location>
        <begin position="124"/>
        <end position="294"/>
    </location>
</feature>
<evidence type="ECO:0000259" key="1">
    <source>
        <dbReference type="PROSITE" id="PS51192"/>
    </source>
</evidence>
<gene>
    <name evidence="3" type="primary">uvrB_2</name>
    <name evidence="4" type="ORF">FJU42_10360</name>
    <name evidence="3" type="ORF">LV35_00568</name>
</gene>
<organism evidence="3 5">
    <name type="scientific">Acinetobacter baumannii</name>
    <dbReference type="NCBI Taxonomy" id="470"/>
    <lineage>
        <taxon>Bacteria</taxon>
        <taxon>Pseudomonadati</taxon>
        <taxon>Pseudomonadota</taxon>
        <taxon>Gammaproteobacteria</taxon>
        <taxon>Moraxellales</taxon>
        <taxon>Moraxellaceae</taxon>
        <taxon>Acinetobacter</taxon>
        <taxon>Acinetobacter calcoaceticus/baumannii complex</taxon>
    </lineage>
</organism>
<accession>A0A0M3FQ67</accession>
<dbReference type="SMART" id="SM00490">
    <property type="entry name" value="HELICc"/>
    <property type="match status" value="1"/>
</dbReference>
<dbReference type="GO" id="GO:0016787">
    <property type="term" value="F:hydrolase activity"/>
    <property type="evidence" value="ECO:0007669"/>
    <property type="project" value="InterPro"/>
</dbReference>
<keyword evidence="4" id="KW-0347">Helicase</keyword>
<name>A0A0M3FQ67_ACIBA</name>
<keyword evidence="4" id="KW-0067">ATP-binding</keyword>
<dbReference type="CDD" id="cd17926">
    <property type="entry name" value="DEXHc_RE"/>
    <property type="match status" value="1"/>
</dbReference>
<dbReference type="Pfam" id="PF00271">
    <property type="entry name" value="Helicase_C"/>
    <property type="match status" value="1"/>
</dbReference>
<feature type="domain" description="Helicase C-terminal" evidence="2">
    <location>
        <begin position="327"/>
        <end position="478"/>
    </location>
</feature>
<proteinExistence type="predicted"/>
<dbReference type="SMART" id="SM00487">
    <property type="entry name" value="DEXDc"/>
    <property type="match status" value="1"/>
</dbReference>
<evidence type="ECO:0000259" key="2">
    <source>
        <dbReference type="PROSITE" id="PS51194"/>
    </source>
</evidence>
<dbReference type="InterPro" id="IPR050742">
    <property type="entry name" value="Helicase_Restrict-Modif_Enz"/>
</dbReference>
<protein>
    <submittedName>
        <fullName evidence="4">DEAD/DEAH box helicase</fullName>
    </submittedName>
    <submittedName>
        <fullName evidence="3">UvrABC system protein B</fullName>
    </submittedName>
</protein>
<dbReference type="RefSeq" id="WP_000097769.1">
    <property type="nucleotide sequence ID" value="NZ_BHFY01000002.1"/>
</dbReference>
<dbReference type="Proteomes" id="UP000315888">
    <property type="component" value="Unassembled WGS sequence"/>
</dbReference>
<dbReference type="GO" id="GO:0003677">
    <property type="term" value="F:DNA binding"/>
    <property type="evidence" value="ECO:0007669"/>
    <property type="project" value="InterPro"/>
</dbReference>
<dbReference type="PANTHER" id="PTHR47396:SF1">
    <property type="entry name" value="ATP-DEPENDENT HELICASE IRC3-RELATED"/>
    <property type="match status" value="1"/>
</dbReference>
<keyword evidence="4" id="KW-0547">Nucleotide-binding</keyword>
<comment type="caution">
    <text evidence="3">The sequence shown here is derived from an EMBL/GenBank/DDBJ whole genome shotgun (WGS) entry which is preliminary data.</text>
</comment>
<dbReference type="InterPro" id="IPR027417">
    <property type="entry name" value="P-loop_NTPase"/>
</dbReference>
<evidence type="ECO:0000313" key="5">
    <source>
        <dbReference type="Proteomes" id="UP000076296"/>
    </source>
</evidence>
<evidence type="ECO:0000313" key="3">
    <source>
        <dbReference type="EMBL" id="KZA21491.1"/>
    </source>
</evidence>
<reference evidence="3 5" key="1">
    <citation type="submission" date="2016-01" db="EMBL/GenBank/DDBJ databases">
        <title>Draft sequences of Acinetobacter baumannii isolates from wounded military personnel.</title>
        <authorList>
            <person name="Arivett B.A."/>
            <person name="Fiester S.E."/>
            <person name="Ream D.C."/>
            <person name="Actis L.A."/>
        </authorList>
    </citation>
    <scope>NUCLEOTIDE SEQUENCE [LARGE SCALE GENOMIC DNA]</scope>
    <source>
        <strain evidence="3 5">AB2828</strain>
    </source>
</reference>
<dbReference type="GO" id="GO:0005524">
    <property type="term" value="F:ATP binding"/>
    <property type="evidence" value="ECO:0007669"/>
    <property type="project" value="InterPro"/>
</dbReference>
<dbReference type="Gene3D" id="3.40.50.300">
    <property type="entry name" value="P-loop containing nucleotide triphosphate hydrolases"/>
    <property type="match status" value="2"/>
</dbReference>
<reference evidence="4 6" key="2">
    <citation type="submission" date="2019-06" db="EMBL/GenBank/DDBJ databases">
        <title>A Diverse Panel of Clinical Acinetobacter baumannii for Research Use.</title>
        <authorList>
            <person name="Mcgann P."/>
            <person name="Snesrud E."/>
            <person name="Galac M.R."/>
        </authorList>
    </citation>
    <scope>NUCLEOTIDE SEQUENCE [LARGE SCALE GENOMIC DNA]</scope>
    <source>
        <strain evidence="4 6">MRSN14237</strain>
    </source>
</reference>
<evidence type="ECO:0000313" key="4">
    <source>
        <dbReference type="EMBL" id="TPU63955.1"/>
    </source>
</evidence>
<dbReference type="PANTHER" id="PTHR47396">
    <property type="entry name" value="TYPE I RESTRICTION ENZYME ECOKI R PROTEIN"/>
    <property type="match status" value="1"/>
</dbReference>
<dbReference type="InterPro" id="IPR014001">
    <property type="entry name" value="Helicase_ATP-bd"/>
</dbReference>
<keyword evidence="4" id="KW-0378">Hydrolase</keyword>
<dbReference type="GO" id="GO:0005829">
    <property type="term" value="C:cytosol"/>
    <property type="evidence" value="ECO:0007669"/>
    <property type="project" value="TreeGrafter"/>
</dbReference>
<dbReference type="InterPro" id="IPR006935">
    <property type="entry name" value="Helicase/UvrB_N"/>
</dbReference>
<dbReference type="AlphaFoldDB" id="A0A0M3FQ67"/>
<dbReference type="PROSITE" id="PS51194">
    <property type="entry name" value="HELICASE_CTER"/>
    <property type="match status" value="1"/>
</dbReference>
<dbReference type="PROSITE" id="PS51192">
    <property type="entry name" value="HELICASE_ATP_BIND_1"/>
    <property type="match status" value="1"/>
</dbReference>
<sequence length="1062" mass="122161">MSSNSFEQHQLFQEEIIFDQFLYTYWDKHSRLGQIQELALPERKNTFAICYQDKSTYTLKSLSTNLLFKATLKRNQGILKVEKNLLIPLFEFITTSSAININAINENGERLRAAQIGALYSLIAHWTLSKEPATVVLPTGTGKTETMLLTTLVDQSKRTLVIVPTIELKEQLFQKFSSWGILKDLGVIPQNFRNPKIIALKETIKSEEEVEYLLNAEVIISTPALLARSPSAIKHKLKNFFSHVYFDEAHHVTAKEWDMLKQLFSASKIVQFTATPYRLDRQPIQGKVVYNYPLSQALNDKCFSKISLISVDERHPSKKDYEIAHTAINQLYKDRQRGFYNHKVMVRAETREKAEDLLSKYRMWFPEEKITLVHSKVSGKKQIIESIKNHEFDIVICVDMLKEGFDYPNFKIAAVHGMHKSISVLLQFIGRFTRTKDNLGDASFIVNFAEEKLTMELESLFQEGTGWENVISQIADTRKEQAASLLAFLQECKPLSGFDSPDIDLNPKIVFPALSFVCFHAQKVDWYKFREAFNTKYYSLSQPFINEVENVFYFTTQCRDKVKWAKSDHIKDQIWGLVVLHFDKSKKLLYLGYSDKLLDIDNLVQIISLGTAKKIDKDDVFKSFNDIKRLSIVHAGVFKPANHLHRYSRFSGADVTIELSKIREGSKCKKSDFVGIGYRNGKPISIGASAKGKIWSPAKIADLKEWKEWCIQIGALITDPNINSDQILEDSAKKQDIVEFPENIKILAADWAEELYEKIHRITLKTDQHEYCLYETKLIIKNVSSKKIDLAIKTEIETLDFSIELTGGENGFNIQNLDNEKICISNLKREDISLKKFFENYPPTLFLSNSDTISGCIHTIYNTQPTYRIPSDQIHILDWENVHFPHESMYKNGVIRENSVQEYIMKKYVNENADIVFNDDNSGEVADVVAIYSTEEEIIFKVTHCKYSKQESGSRLSDLYEVCGQVIVSLRYKWKPEDLISHLKRRNKTGVLAGKRFYKGNEAILNTIRDELKYKNVRFLFSIAQPGVSYSALNNEMTDLLSSTYSAVVDMTETKLLCYFNS</sequence>
<dbReference type="EMBL" id="LRDT01000007">
    <property type="protein sequence ID" value="KZA21491.1"/>
    <property type="molecule type" value="Genomic_DNA"/>
</dbReference>
<dbReference type="SUPFAM" id="SSF52540">
    <property type="entry name" value="P-loop containing nucleoside triphosphate hydrolases"/>
    <property type="match status" value="1"/>
</dbReference>
<dbReference type="GO" id="GO:0004386">
    <property type="term" value="F:helicase activity"/>
    <property type="evidence" value="ECO:0007669"/>
    <property type="project" value="UniProtKB-KW"/>
</dbReference>
<dbReference type="Pfam" id="PF04851">
    <property type="entry name" value="ResIII"/>
    <property type="match status" value="1"/>
</dbReference>